<name>A0A6P1W615_9BACT</name>
<keyword evidence="2" id="KW-0119">Carbohydrate metabolism</keyword>
<dbReference type="Proteomes" id="UP000464577">
    <property type="component" value="Chromosome"/>
</dbReference>
<protein>
    <recommendedName>
        <fullName evidence="6">Endo-polygalacturonase</fullName>
    </recommendedName>
</protein>
<dbReference type="InterPro" id="IPR011050">
    <property type="entry name" value="Pectin_lyase_fold/virulence"/>
</dbReference>
<dbReference type="KEGG" id="senf:GJR95_37375"/>
<dbReference type="AlphaFoldDB" id="A0A6P1W615"/>
<evidence type="ECO:0000256" key="2">
    <source>
        <dbReference type="ARBA" id="ARBA00023277"/>
    </source>
</evidence>
<organism evidence="4 5">
    <name type="scientific">Spirosoma endbachense</name>
    <dbReference type="NCBI Taxonomy" id="2666025"/>
    <lineage>
        <taxon>Bacteria</taxon>
        <taxon>Pseudomonadati</taxon>
        <taxon>Bacteroidota</taxon>
        <taxon>Cytophagia</taxon>
        <taxon>Cytophagales</taxon>
        <taxon>Cytophagaceae</taxon>
        <taxon>Spirosoma</taxon>
    </lineage>
</organism>
<dbReference type="Gene3D" id="2.160.20.10">
    <property type="entry name" value="Single-stranded right-handed beta-helix, Pectin lyase-like"/>
    <property type="match status" value="1"/>
</dbReference>
<dbReference type="RefSeq" id="WP_162390746.1">
    <property type="nucleotide sequence ID" value="NZ_CP045997.1"/>
</dbReference>
<dbReference type="PANTHER" id="PTHR31736:SF9">
    <property type="entry name" value="ENDO-XYLOGALACTURONAN HYDROLASE A-RELATED"/>
    <property type="match status" value="1"/>
</dbReference>
<evidence type="ECO:0000256" key="3">
    <source>
        <dbReference type="ARBA" id="ARBA00023326"/>
    </source>
</evidence>
<sequence length="488" mass="53915">MKNILYSTIMVALAIAQGFSQTITPHPVPEEFASDYYVVTINGQAVPVFHAGLNVYFASFDFRGLASVTVSPKVDSDKYAGQTSNKEATQVGAKGYWRGGVTVRPLSKNIKPNLAGATINFSLTDAGQYSIERAGTSNFKDDVLLLFANRPDVNVIKLTDKNVIHLKAGIHNQHIDLQSGQTLFLDAGAVLFGSINIWDAKNVSILGRGTVVYYGPQSEDHDDGWKNQKNWHPLTTHNVQGLTVRGVTFVGRSRTWSLQTHTTFDAVFDNIKVIAVNPQNINGDGIDWYGGGRTRVMNSFIRSMDDCFALFTPESSKDMWATTKNTEGEVSNITIENCVLWTTLANVFRIGFNGQALTTRAITMKNTDVIHISKSEWYAPWSLFCMVSPNSKGQAKHSNYWFEKIRFEEPAAIFGLQNPEAQFSGLTLKDITMIGEPIPSLIKNRSGNIIFDNVILNGKRVSSEADIPLRAGSSHIEQPTWQPAAQAR</sequence>
<keyword evidence="1" id="KW-0677">Repeat</keyword>
<dbReference type="SUPFAM" id="SSF51126">
    <property type="entry name" value="Pectin lyase-like"/>
    <property type="match status" value="1"/>
</dbReference>
<dbReference type="PANTHER" id="PTHR31736">
    <property type="match status" value="1"/>
</dbReference>
<evidence type="ECO:0008006" key="6">
    <source>
        <dbReference type="Google" id="ProtNLM"/>
    </source>
</evidence>
<reference evidence="4 5" key="1">
    <citation type="submission" date="2019-11" db="EMBL/GenBank/DDBJ databases">
        <title>Spirosoma endbachense sp. nov., isolated from a natural salt meadow.</title>
        <authorList>
            <person name="Rojas J."/>
            <person name="Ambika Manirajan B."/>
            <person name="Ratering S."/>
            <person name="Suarez C."/>
            <person name="Geissler-Plaum R."/>
            <person name="Schnell S."/>
        </authorList>
    </citation>
    <scope>NUCLEOTIDE SEQUENCE [LARGE SCALE GENOMIC DNA]</scope>
    <source>
        <strain evidence="4 5">I-24</strain>
    </source>
</reference>
<evidence type="ECO:0000313" key="5">
    <source>
        <dbReference type="Proteomes" id="UP000464577"/>
    </source>
</evidence>
<dbReference type="GO" id="GO:0000272">
    <property type="term" value="P:polysaccharide catabolic process"/>
    <property type="evidence" value="ECO:0007669"/>
    <property type="project" value="UniProtKB-KW"/>
</dbReference>
<evidence type="ECO:0000313" key="4">
    <source>
        <dbReference type="EMBL" id="QHW00355.1"/>
    </source>
</evidence>
<keyword evidence="5" id="KW-1185">Reference proteome</keyword>
<keyword evidence="3" id="KW-0624">Polysaccharide degradation</keyword>
<evidence type="ECO:0000256" key="1">
    <source>
        <dbReference type="ARBA" id="ARBA00022737"/>
    </source>
</evidence>
<accession>A0A6P1W615</accession>
<dbReference type="EMBL" id="CP045997">
    <property type="protein sequence ID" value="QHW00355.1"/>
    <property type="molecule type" value="Genomic_DNA"/>
</dbReference>
<dbReference type="InterPro" id="IPR012334">
    <property type="entry name" value="Pectin_lyas_fold"/>
</dbReference>
<proteinExistence type="predicted"/>
<gene>
    <name evidence="4" type="ORF">GJR95_37375</name>
</gene>